<evidence type="ECO:0000313" key="1">
    <source>
        <dbReference type="EMBL" id="OIR11797.1"/>
    </source>
</evidence>
<proteinExistence type="predicted"/>
<name>A0A1J5T673_9ZZZZ</name>
<dbReference type="AlphaFoldDB" id="A0A1J5T673"/>
<evidence type="ECO:0008006" key="2">
    <source>
        <dbReference type="Google" id="ProtNLM"/>
    </source>
</evidence>
<reference evidence="1" key="1">
    <citation type="submission" date="2016-10" db="EMBL/GenBank/DDBJ databases">
        <title>Sequence of Gallionella enrichment culture.</title>
        <authorList>
            <person name="Poehlein A."/>
            <person name="Muehling M."/>
            <person name="Daniel R."/>
        </authorList>
    </citation>
    <scope>NUCLEOTIDE SEQUENCE</scope>
</reference>
<gene>
    <name evidence="1" type="ORF">GALL_66530</name>
</gene>
<comment type="caution">
    <text evidence="1">The sequence shown here is derived from an EMBL/GenBank/DDBJ whole genome shotgun (WGS) entry which is preliminary data.</text>
</comment>
<sequence length="72" mass="7731">MKQLKIMLVGLVIGVLIGMALGVNIGRERPLLSNPFAKESLVDRAKQLGSETLEKSGKALEKTGQALQDKAK</sequence>
<protein>
    <recommendedName>
        <fullName evidence="2">YtxH-like protein</fullName>
    </recommendedName>
</protein>
<dbReference type="EMBL" id="MLJW01000019">
    <property type="protein sequence ID" value="OIR11797.1"/>
    <property type="molecule type" value="Genomic_DNA"/>
</dbReference>
<accession>A0A1J5T673</accession>
<organism evidence="1">
    <name type="scientific">mine drainage metagenome</name>
    <dbReference type="NCBI Taxonomy" id="410659"/>
    <lineage>
        <taxon>unclassified sequences</taxon>
        <taxon>metagenomes</taxon>
        <taxon>ecological metagenomes</taxon>
    </lineage>
</organism>